<keyword evidence="13" id="KW-0902">Two-component regulatory system</keyword>
<feature type="domain" description="HAMP" evidence="18">
    <location>
        <begin position="212"/>
        <end position="264"/>
    </location>
</feature>
<dbReference type="RefSeq" id="WP_184166548.1">
    <property type="nucleotide sequence ID" value="NZ_JACHLN010000002.1"/>
</dbReference>
<keyword evidence="20" id="KW-1185">Reference proteome</keyword>
<dbReference type="PRINTS" id="PR00344">
    <property type="entry name" value="BCTRLSENSOR"/>
</dbReference>
<dbReference type="SUPFAM" id="SSF55874">
    <property type="entry name" value="ATPase domain of HSP90 chaperone/DNA topoisomerase II/histidine kinase"/>
    <property type="match status" value="1"/>
</dbReference>
<dbReference type="InterPro" id="IPR003594">
    <property type="entry name" value="HATPase_dom"/>
</dbReference>
<dbReference type="EMBL" id="JACHLN010000002">
    <property type="protein sequence ID" value="MBB4839052.1"/>
    <property type="molecule type" value="Genomic_DNA"/>
</dbReference>
<dbReference type="PANTHER" id="PTHR44936">
    <property type="entry name" value="SENSOR PROTEIN CREC"/>
    <property type="match status" value="1"/>
</dbReference>
<evidence type="ECO:0000313" key="20">
    <source>
        <dbReference type="Proteomes" id="UP000575241"/>
    </source>
</evidence>
<dbReference type="SMART" id="SM00387">
    <property type="entry name" value="HATPase_c"/>
    <property type="match status" value="1"/>
</dbReference>
<dbReference type="Gene3D" id="3.30.565.10">
    <property type="entry name" value="Histidine kinase-like ATPase, C-terminal domain"/>
    <property type="match status" value="1"/>
</dbReference>
<feature type="domain" description="Histidine kinase" evidence="17">
    <location>
        <begin position="272"/>
        <end position="471"/>
    </location>
</feature>
<dbReference type="InterPro" id="IPR003660">
    <property type="entry name" value="HAMP_dom"/>
</dbReference>
<keyword evidence="11" id="KW-0067">ATP-binding</keyword>
<dbReference type="SUPFAM" id="SSF47384">
    <property type="entry name" value="Homodimeric domain of signal transducing histidine kinase"/>
    <property type="match status" value="1"/>
</dbReference>
<dbReference type="InterPro" id="IPR005467">
    <property type="entry name" value="His_kinase_dom"/>
</dbReference>
<keyword evidence="8 16" id="KW-0812">Transmembrane</keyword>
<dbReference type="AlphaFoldDB" id="A0A7W7K1N2"/>
<dbReference type="CDD" id="cd00082">
    <property type="entry name" value="HisKA"/>
    <property type="match status" value="1"/>
</dbReference>
<protein>
    <recommendedName>
        <fullName evidence="3">histidine kinase</fullName>
        <ecNumber evidence="3">2.7.13.3</ecNumber>
    </recommendedName>
</protein>
<dbReference type="SMART" id="SM00388">
    <property type="entry name" value="HisKA"/>
    <property type="match status" value="1"/>
</dbReference>
<evidence type="ECO:0000256" key="14">
    <source>
        <dbReference type="ARBA" id="ARBA00023136"/>
    </source>
</evidence>
<evidence type="ECO:0000256" key="11">
    <source>
        <dbReference type="ARBA" id="ARBA00022840"/>
    </source>
</evidence>
<dbReference type="GO" id="GO:0000155">
    <property type="term" value="F:phosphorelay sensor kinase activity"/>
    <property type="evidence" value="ECO:0007669"/>
    <property type="project" value="InterPro"/>
</dbReference>
<dbReference type="InterPro" id="IPR050980">
    <property type="entry name" value="2C_sensor_his_kinase"/>
</dbReference>
<evidence type="ECO:0000256" key="8">
    <source>
        <dbReference type="ARBA" id="ARBA00022692"/>
    </source>
</evidence>
<evidence type="ECO:0000256" key="2">
    <source>
        <dbReference type="ARBA" id="ARBA00004429"/>
    </source>
</evidence>
<feature type="transmembrane region" description="Helical" evidence="16">
    <location>
        <begin position="188"/>
        <end position="210"/>
    </location>
</feature>
<dbReference type="Gene3D" id="1.10.287.130">
    <property type="match status" value="1"/>
</dbReference>
<comment type="catalytic activity">
    <reaction evidence="1">
        <text>ATP + protein L-histidine = ADP + protein N-phospho-L-histidine.</text>
        <dbReference type="EC" id="2.7.13.3"/>
    </reaction>
</comment>
<comment type="caution">
    <text evidence="19">The sequence shown here is derived from an EMBL/GenBank/DDBJ whole genome shotgun (WGS) entry which is preliminary data.</text>
</comment>
<reference evidence="19 20" key="1">
    <citation type="submission" date="2020-08" db="EMBL/GenBank/DDBJ databases">
        <title>Functional genomics of gut bacteria from endangered species of beetles.</title>
        <authorList>
            <person name="Carlos-Shanley C."/>
        </authorList>
    </citation>
    <scope>NUCLEOTIDE SEQUENCE [LARGE SCALE GENOMIC DNA]</scope>
    <source>
        <strain evidence="19 20">S00224</strain>
    </source>
</reference>
<evidence type="ECO:0000256" key="10">
    <source>
        <dbReference type="ARBA" id="ARBA00022777"/>
    </source>
</evidence>
<keyword evidence="6" id="KW-0597">Phosphoprotein</keyword>
<evidence type="ECO:0000256" key="7">
    <source>
        <dbReference type="ARBA" id="ARBA00022679"/>
    </source>
</evidence>
<evidence type="ECO:0000313" key="19">
    <source>
        <dbReference type="EMBL" id="MBB4839052.1"/>
    </source>
</evidence>
<dbReference type="GO" id="GO:0005886">
    <property type="term" value="C:plasma membrane"/>
    <property type="evidence" value="ECO:0007669"/>
    <property type="project" value="UniProtKB-SubCell"/>
</dbReference>
<evidence type="ECO:0000259" key="17">
    <source>
        <dbReference type="PROSITE" id="PS50109"/>
    </source>
</evidence>
<keyword evidence="10 19" id="KW-0418">Kinase</keyword>
<evidence type="ECO:0000256" key="1">
    <source>
        <dbReference type="ARBA" id="ARBA00000085"/>
    </source>
</evidence>
<keyword evidence="5" id="KW-0997">Cell inner membrane</keyword>
<dbReference type="Pfam" id="PF00672">
    <property type="entry name" value="HAMP"/>
    <property type="match status" value="1"/>
</dbReference>
<dbReference type="InterPro" id="IPR003661">
    <property type="entry name" value="HisK_dim/P_dom"/>
</dbReference>
<dbReference type="EC" id="2.7.13.3" evidence="3"/>
<comment type="subcellular location">
    <subcellularLocation>
        <location evidence="2">Cell inner membrane</location>
        <topology evidence="2">Multi-pass membrane protein</topology>
    </subcellularLocation>
</comment>
<feature type="region of interest" description="Disordered" evidence="15">
    <location>
        <begin position="60"/>
        <end position="95"/>
    </location>
</feature>
<gene>
    <name evidence="19" type="ORF">HNP52_002121</name>
</gene>
<dbReference type="PANTHER" id="PTHR44936:SF5">
    <property type="entry name" value="SENSOR HISTIDINE KINASE ENVZ"/>
    <property type="match status" value="1"/>
</dbReference>
<keyword evidence="12 16" id="KW-1133">Transmembrane helix</keyword>
<dbReference type="InterPro" id="IPR036097">
    <property type="entry name" value="HisK_dim/P_sf"/>
</dbReference>
<dbReference type="SMART" id="SM00304">
    <property type="entry name" value="HAMP"/>
    <property type="match status" value="1"/>
</dbReference>
<organism evidence="19 20">
    <name type="scientific">Sphingomonas kyeonggiensis</name>
    <dbReference type="NCBI Taxonomy" id="1268553"/>
    <lineage>
        <taxon>Bacteria</taxon>
        <taxon>Pseudomonadati</taxon>
        <taxon>Pseudomonadota</taxon>
        <taxon>Alphaproteobacteria</taxon>
        <taxon>Sphingomonadales</taxon>
        <taxon>Sphingomonadaceae</taxon>
        <taxon>Sphingomonas</taxon>
    </lineage>
</organism>
<evidence type="ECO:0000256" key="5">
    <source>
        <dbReference type="ARBA" id="ARBA00022519"/>
    </source>
</evidence>
<evidence type="ECO:0000256" key="15">
    <source>
        <dbReference type="SAM" id="MobiDB-lite"/>
    </source>
</evidence>
<dbReference type="Pfam" id="PF02518">
    <property type="entry name" value="HATPase_c"/>
    <property type="match status" value="1"/>
</dbReference>
<evidence type="ECO:0000256" key="12">
    <source>
        <dbReference type="ARBA" id="ARBA00022989"/>
    </source>
</evidence>
<dbReference type="Pfam" id="PF00512">
    <property type="entry name" value="HisKA"/>
    <property type="match status" value="1"/>
</dbReference>
<dbReference type="InterPro" id="IPR004358">
    <property type="entry name" value="Sig_transdc_His_kin-like_C"/>
</dbReference>
<evidence type="ECO:0000256" key="3">
    <source>
        <dbReference type="ARBA" id="ARBA00012438"/>
    </source>
</evidence>
<evidence type="ECO:0000256" key="4">
    <source>
        <dbReference type="ARBA" id="ARBA00022475"/>
    </source>
</evidence>
<dbReference type="GO" id="GO:0005524">
    <property type="term" value="F:ATP binding"/>
    <property type="evidence" value="ECO:0007669"/>
    <property type="project" value="UniProtKB-KW"/>
</dbReference>
<keyword evidence="14 16" id="KW-0472">Membrane</keyword>
<dbReference type="Proteomes" id="UP000575241">
    <property type="component" value="Unassembled WGS sequence"/>
</dbReference>
<accession>A0A7W7K1N2</accession>
<evidence type="ECO:0000256" key="16">
    <source>
        <dbReference type="SAM" id="Phobius"/>
    </source>
</evidence>
<keyword evidence="9" id="KW-0547">Nucleotide-binding</keyword>
<dbReference type="PROSITE" id="PS50885">
    <property type="entry name" value="HAMP"/>
    <property type="match status" value="1"/>
</dbReference>
<keyword evidence="4" id="KW-1003">Cell membrane</keyword>
<evidence type="ECO:0000256" key="13">
    <source>
        <dbReference type="ARBA" id="ARBA00023012"/>
    </source>
</evidence>
<feature type="compositionally biased region" description="Basic and acidic residues" evidence="15">
    <location>
        <begin position="73"/>
        <end position="88"/>
    </location>
</feature>
<name>A0A7W7K1N2_9SPHN</name>
<evidence type="ECO:0000256" key="9">
    <source>
        <dbReference type="ARBA" id="ARBA00022741"/>
    </source>
</evidence>
<dbReference type="PROSITE" id="PS50109">
    <property type="entry name" value="HIS_KIN"/>
    <property type="match status" value="1"/>
</dbReference>
<proteinExistence type="predicted"/>
<keyword evidence="7" id="KW-0808">Transferase</keyword>
<dbReference type="InterPro" id="IPR036890">
    <property type="entry name" value="HATPase_C_sf"/>
</dbReference>
<sequence>MTRLFPRSLTGQIALLVAVALFVAQAINFGLLVRERQNARFAQVIVPTVTRLIDAAERLGTPINPRPDTPAGADRRDGRDRDGRDGRRQARGGRVDFVPANPIPAELGRRADIERDLRRGLTDGGVQVGQVIAVVRPIDPNRPLLKRMDPARADRMRRLGAELMIAVELPGKGWLSLSSAWPRSERALIWQLLAQTLILYIVVLVPVLWAGHRIARPLRKLAAAASAFHPNDDADPVEESGPSDVRAVIAAYNSLSTRVTAMLDEKDRMLGAIGHDLRTPLAALRVRIESVEDEEDRARMADTIDEMNHTLDDILSLARLGRPSEPATDVDLSALIDAVVEDFRDLDQDVTFEEAPRLRMHLRPTLMRRAVRNLIENAVKYGGGATEVRLRSDERHVRIEVCDRGPGIPPEKLEKVFDPFTRLEESRNRETGGAGLGLALARAIVRDASGEIGLANREGGGLVATITLPRS</sequence>
<evidence type="ECO:0000256" key="6">
    <source>
        <dbReference type="ARBA" id="ARBA00022553"/>
    </source>
</evidence>
<evidence type="ECO:0000259" key="18">
    <source>
        <dbReference type="PROSITE" id="PS50885"/>
    </source>
</evidence>